<organism evidence="7 8">
    <name type="scientific">Nitrosomonas oligotropha</name>
    <dbReference type="NCBI Taxonomy" id="42354"/>
    <lineage>
        <taxon>Bacteria</taxon>
        <taxon>Pseudomonadati</taxon>
        <taxon>Pseudomonadota</taxon>
        <taxon>Betaproteobacteria</taxon>
        <taxon>Nitrosomonadales</taxon>
        <taxon>Nitrosomonadaceae</taxon>
        <taxon>Nitrosomonas</taxon>
    </lineage>
</organism>
<feature type="compositionally biased region" description="Basic and acidic residues" evidence="3">
    <location>
        <begin position="836"/>
        <end position="845"/>
    </location>
</feature>
<dbReference type="InterPro" id="IPR011646">
    <property type="entry name" value="KAP_P-loop"/>
</dbReference>
<feature type="region of interest" description="Disordered" evidence="3">
    <location>
        <begin position="118"/>
        <end position="137"/>
    </location>
</feature>
<name>A0A2T5I4J5_9PROT</name>
<keyword evidence="4" id="KW-1133">Transmembrane helix</keyword>
<dbReference type="Proteomes" id="UP000244128">
    <property type="component" value="Unassembled WGS sequence"/>
</dbReference>
<evidence type="ECO:0000256" key="4">
    <source>
        <dbReference type="SAM" id="Phobius"/>
    </source>
</evidence>
<dbReference type="Pfam" id="PF07693">
    <property type="entry name" value="KAP_NTPase"/>
    <property type="match status" value="2"/>
</dbReference>
<feature type="transmembrane region" description="Helical" evidence="4">
    <location>
        <begin position="771"/>
        <end position="794"/>
    </location>
</feature>
<feature type="transmembrane region" description="Helical" evidence="4">
    <location>
        <begin position="568"/>
        <end position="593"/>
    </location>
</feature>
<feature type="transmembrane region" description="Helical" evidence="4">
    <location>
        <begin position="381"/>
        <end position="401"/>
    </location>
</feature>
<dbReference type="AlphaFoldDB" id="A0A2T5I4J5"/>
<keyword evidence="1" id="KW-0602">Photosynthesis</keyword>
<evidence type="ECO:0000259" key="6">
    <source>
        <dbReference type="Pfam" id="PF14870"/>
    </source>
</evidence>
<dbReference type="InterPro" id="IPR028203">
    <property type="entry name" value="PSII_CF48-like_dom"/>
</dbReference>
<dbReference type="SUPFAM" id="SSF52540">
    <property type="entry name" value="P-loop containing nucleoside triphosphate hydrolases"/>
    <property type="match status" value="1"/>
</dbReference>
<feature type="domain" description="Photosynthesis system II assembly factor Ycf48/Hcf136-like" evidence="6">
    <location>
        <begin position="140"/>
        <end position="220"/>
    </location>
</feature>
<feature type="region of interest" description="Disordered" evidence="3">
    <location>
        <begin position="805"/>
        <end position="849"/>
    </location>
</feature>
<keyword evidence="2" id="KW-0604">Photosystem II</keyword>
<dbReference type="EMBL" id="QAOI01000001">
    <property type="protein sequence ID" value="PTQ78742.1"/>
    <property type="molecule type" value="Genomic_DNA"/>
</dbReference>
<keyword evidence="4" id="KW-0472">Membrane</keyword>
<sequence length="1054" mass="117957">MDGGKSWQRQTSGTDARLKSITFQADGQQGWAAGEGGTILKTVDGGKSWQRQTSGTDEWLNSITFQADGQQGWAAGSGGTLLKTNDGGKSWQRQTSGTDEWLDSITFQADGQQGWAAGSGGTLLKTNDGGKSWQRQTSGTDKWLHSITFQADGQQGWAAGSGGTLLKTMDGGKNWQRQTSGTKAVLDSITFQADGQQGWVAGSGGTILKTNDGGKSWQAIVYRFYPAPWFYLVALIALLIYAVAFWWRARLNHWSEWKQSSAAMNRGVTDNPAGPGEQDLLGARAIADSLTRFLTNENTRPPLTLAITGEWGSGKSSVMNYLSANLKRKGLRPVWFNAWHHREEPSVLASILANVHKQAVKPWWRFSGLWFRLRLLWRRHWLWKALLLILFANLAFMGTWLSQTGNWNETWRYVLYTLKIEQPVMLSEKGFRQLCPEWAGIHDDSESVVREESGLAENKLVIVPRHKPSTAIIYVNQPGAAKDLFSARECKVLHELHNHQRIRRNELGCLTSISLAETKQACYASPNVLLKTVERRSGTTLSLDDEKTIQSAMEFLSPDLPVLLPNAFVSWLTALSASLLFLAIKVMALLGLAPVSFIQGFLRTTGAVGEGTEKVGTRLLFESHFKAITRLLGQRRLVLFVDDLDRCDPEHTRKVLEVSNFLSSSGELFMVIGMSTTQVLINLKLGFKDTAQMYDNDLANELTEQDKKPSSARQSRFAFNYLQKLIHIEVPVPKPETAQIKALLMGSLSSQSKAEDRMIREEEREARADKVLAFSAAFIRRSLFFLAIAAGIYLGMDSADQTRKEQKQSVAAAPQSPATTAENKAAAAESSTKQTDVTDRPKETMSSESELFRPAYTKENFQKWPLQVGMAFALFAALACMVFFVLLQRLNKLDDKEWLNWIKPLLQRLKIALLGPEPVKDTPSFTKALEIWHPLIALKDPTPRMIKAFLNRLRYFVSRDNQSPGKSWEAHLVMLATLYYFSPDDFDTLDKSLGVLGATLYLNVFSKDKTKQQLAEKIKAALEAHEKDFHGLPSRDDIDFYKSMIQDIRIHRPD</sequence>
<evidence type="ECO:0000256" key="1">
    <source>
        <dbReference type="ARBA" id="ARBA00022531"/>
    </source>
</evidence>
<evidence type="ECO:0000313" key="8">
    <source>
        <dbReference type="Proteomes" id="UP000244128"/>
    </source>
</evidence>
<gene>
    <name evidence="7" type="ORF">C8R26_10157</name>
</gene>
<dbReference type="Gene3D" id="3.40.50.300">
    <property type="entry name" value="P-loop containing nucleotide triphosphate hydrolases"/>
    <property type="match status" value="1"/>
</dbReference>
<protein>
    <submittedName>
        <fullName evidence="7">Photosystem II stability/assembly factor-like uncharacterized protein</fullName>
    </submittedName>
</protein>
<feature type="transmembrane region" description="Helical" evidence="4">
    <location>
        <begin position="229"/>
        <end position="249"/>
    </location>
</feature>
<accession>A0A2T5I4J5</accession>
<dbReference type="InterPro" id="IPR015943">
    <property type="entry name" value="WD40/YVTN_repeat-like_dom_sf"/>
</dbReference>
<evidence type="ECO:0000259" key="5">
    <source>
        <dbReference type="Pfam" id="PF07693"/>
    </source>
</evidence>
<dbReference type="GO" id="GO:0009523">
    <property type="term" value="C:photosystem II"/>
    <property type="evidence" value="ECO:0007669"/>
    <property type="project" value="UniProtKB-KW"/>
</dbReference>
<dbReference type="InterPro" id="IPR027417">
    <property type="entry name" value="P-loop_NTPase"/>
</dbReference>
<evidence type="ECO:0000313" key="7">
    <source>
        <dbReference type="EMBL" id="PTQ78742.1"/>
    </source>
</evidence>
<dbReference type="Gene3D" id="2.130.10.10">
    <property type="entry name" value="YVTN repeat-like/Quinoprotein amine dehydrogenase"/>
    <property type="match status" value="2"/>
</dbReference>
<dbReference type="Pfam" id="PF14870">
    <property type="entry name" value="PSII_BNR"/>
    <property type="match status" value="2"/>
</dbReference>
<dbReference type="GO" id="GO:0015979">
    <property type="term" value="P:photosynthesis"/>
    <property type="evidence" value="ECO:0007669"/>
    <property type="project" value="UniProtKB-KW"/>
</dbReference>
<reference evidence="7 8" key="1">
    <citation type="submission" date="2018-04" db="EMBL/GenBank/DDBJ databases">
        <title>Active sludge and wastewater microbial communities from Klosterneuburg, Austria.</title>
        <authorList>
            <person name="Wagner M."/>
        </authorList>
    </citation>
    <scope>NUCLEOTIDE SEQUENCE [LARGE SCALE GENOMIC DNA]</scope>
    <source>
        <strain evidence="7 8">Nm49</strain>
    </source>
</reference>
<feature type="domain" description="Photosynthesis system II assembly factor Ycf48/Hcf136-like" evidence="6">
    <location>
        <begin position="56"/>
        <end position="135"/>
    </location>
</feature>
<feature type="domain" description="KAP NTPase" evidence="5">
    <location>
        <begin position="285"/>
        <end position="357"/>
    </location>
</feature>
<dbReference type="PANTHER" id="PTHR47199:SF2">
    <property type="entry name" value="PHOTOSYSTEM II STABILITY_ASSEMBLY FACTOR HCF136, CHLOROPLASTIC"/>
    <property type="match status" value="1"/>
</dbReference>
<keyword evidence="4" id="KW-0812">Transmembrane</keyword>
<comment type="caution">
    <text evidence="7">The sequence shown here is derived from an EMBL/GenBank/DDBJ whole genome shotgun (WGS) entry which is preliminary data.</text>
</comment>
<proteinExistence type="predicted"/>
<dbReference type="PANTHER" id="PTHR47199">
    <property type="entry name" value="PHOTOSYSTEM II STABILITY/ASSEMBLY FACTOR HCF136, CHLOROPLASTIC"/>
    <property type="match status" value="1"/>
</dbReference>
<feature type="compositionally biased region" description="Low complexity" evidence="3">
    <location>
        <begin position="818"/>
        <end position="833"/>
    </location>
</feature>
<feature type="domain" description="KAP NTPase" evidence="5">
    <location>
        <begin position="621"/>
        <end position="757"/>
    </location>
</feature>
<evidence type="ECO:0000256" key="2">
    <source>
        <dbReference type="ARBA" id="ARBA00023276"/>
    </source>
</evidence>
<evidence type="ECO:0000256" key="3">
    <source>
        <dbReference type="SAM" id="MobiDB-lite"/>
    </source>
</evidence>
<feature type="transmembrane region" description="Helical" evidence="4">
    <location>
        <begin position="864"/>
        <end position="887"/>
    </location>
</feature>
<dbReference type="SUPFAM" id="SSF110296">
    <property type="entry name" value="Oligoxyloglucan reducing end-specific cellobiohydrolase"/>
    <property type="match status" value="1"/>
</dbReference>